<protein>
    <submittedName>
        <fullName evidence="1">2,3,4,5-tetrahydropyridine-2,6-dicarboxylate N-acetyltransferase</fullName>
        <ecNumber evidence="1">2.3.1.89</ecNumber>
    </submittedName>
</protein>
<keyword evidence="1" id="KW-0808">Transferase</keyword>
<gene>
    <name evidence="1" type="primary">dapH</name>
    <name evidence="1" type="ORF">K239x_28890</name>
</gene>
<evidence type="ECO:0000313" key="1">
    <source>
        <dbReference type="EMBL" id="QDT10897.1"/>
    </source>
</evidence>
<dbReference type="InterPro" id="IPR011004">
    <property type="entry name" value="Trimer_LpxA-like_sf"/>
</dbReference>
<sequence>MLNVTHQCDLINESAFLADNATIVGHVEIAADASIWFGTVIRGDSEMIAIGERSNIQDLCLIHADPGSPCRIGNDVTIGHSAVVHGATVGDGAMIGIRAVVLNGAVIGEGALVGAGAVVTEGTVIPPGHLAVGVPAKVLKELSPEQKERVAHAASHYVKAAKEYACEQDKP</sequence>
<name>A0A517NUU2_9BACT</name>
<dbReference type="Proteomes" id="UP000319817">
    <property type="component" value="Chromosome"/>
</dbReference>
<dbReference type="AlphaFoldDB" id="A0A517NUU2"/>
<dbReference type="GO" id="GO:0047200">
    <property type="term" value="F:tetrahydrodipicolinate N-acetyltransferase activity"/>
    <property type="evidence" value="ECO:0007669"/>
    <property type="project" value="UniProtKB-EC"/>
</dbReference>
<dbReference type="OrthoDB" id="9803036at2"/>
<evidence type="ECO:0000313" key="2">
    <source>
        <dbReference type="Proteomes" id="UP000319817"/>
    </source>
</evidence>
<dbReference type="InterPro" id="IPR001451">
    <property type="entry name" value="Hexapep"/>
</dbReference>
<reference evidence="1 2" key="1">
    <citation type="submission" date="2019-02" db="EMBL/GenBank/DDBJ databases">
        <title>Deep-cultivation of Planctomycetes and their phenomic and genomic characterization uncovers novel biology.</title>
        <authorList>
            <person name="Wiegand S."/>
            <person name="Jogler M."/>
            <person name="Boedeker C."/>
            <person name="Pinto D."/>
            <person name="Vollmers J."/>
            <person name="Rivas-Marin E."/>
            <person name="Kohn T."/>
            <person name="Peeters S.H."/>
            <person name="Heuer A."/>
            <person name="Rast P."/>
            <person name="Oberbeckmann S."/>
            <person name="Bunk B."/>
            <person name="Jeske O."/>
            <person name="Meyerdierks A."/>
            <person name="Storesund J.E."/>
            <person name="Kallscheuer N."/>
            <person name="Luecker S."/>
            <person name="Lage O.M."/>
            <person name="Pohl T."/>
            <person name="Merkel B.J."/>
            <person name="Hornburger P."/>
            <person name="Mueller R.-W."/>
            <person name="Bruemmer F."/>
            <person name="Labrenz M."/>
            <person name="Spormann A.M."/>
            <person name="Op den Camp H."/>
            <person name="Overmann J."/>
            <person name="Amann R."/>
            <person name="Jetten M.S.M."/>
            <person name="Mascher T."/>
            <person name="Medema M.H."/>
            <person name="Devos D.P."/>
            <person name="Kaster A.-K."/>
            <person name="Ovreas L."/>
            <person name="Rohde M."/>
            <person name="Galperin M.Y."/>
            <person name="Jogler C."/>
        </authorList>
    </citation>
    <scope>NUCLEOTIDE SEQUENCE [LARGE SCALE GENOMIC DNA]</scope>
    <source>
        <strain evidence="1 2">K23_9</strain>
    </source>
</reference>
<dbReference type="PANTHER" id="PTHR13061">
    <property type="entry name" value="DYNACTIN SUBUNIT P25"/>
    <property type="match status" value="1"/>
</dbReference>
<dbReference type="PANTHER" id="PTHR13061:SF29">
    <property type="entry name" value="GAMMA CARBONIC ANHYDRASE-LIKE 1, MITOCHONDRIAL-RELATED"/>
    <property type="match status" value="1"/>
</dbReference>
<dbReference type="EMBL" id="CP036526">
    <property type="protein sequence ID" value="QDT10897.1"/>
    <property type="molecule type" value="Genomic_DNA"/>
</dbReference>
<dbReference type="EC" id="2.3.1.89" evidence="1"/>
<accession>A0A517NUU2</accession>
<organism evidence="1 2">
    <name type="scientific">Stieleria marina</name>
    <dbReference type="NCBI Taxonomy" id="1930275"/>
    <lineage>
        <taxon>Bacteria</taxon>
        <taxon>Pseudomonadati</taxon>
        <taxon>Planctomycetota</taxon>
        <taxon>Planctomycetia</taxon>
        <taxon>Pirellulales</taxon>
        <taxon>Pirellulaceae</taxon>
        <taxon>Stieleria</taxon>
    </lineage>
</organism>
<dbReference type="SUPFAM" id="SSF51161">
    <property type="entry name" value="Trimeric LpxA-like enzymes"/>
    <property type="match status" value="1"/>
</dbReference>
<dbReference type="InterPro" id="IPR047324">
    <property type="entry name" value="LbH_gamma_CA-like"/>
</dbReference>
<dbReference type="InterPro" id="IPR050484">
    <property type="entry name" value="Transf_Hexapept/Carb_Anhydrase"/>
</dbReference>
<keyword evidence="2" id="KW-1185">Reference proteome</keyword>
<proteinExistence type="predicted"/>
<dbReference type="CDD" id="cd04645">
    <property type="entry name" value="LbH_gamma_CA_like"/>
    <property type="match status" value="1"/>
</dbReference>
<dbReference type="Pfam" id="PF00132">
    <property type="entry name" value="Hexapep"/>
    <property type="match status" value="1"/>
</dbReference>
<keyword evidence="1" id="KW-0012">Acyltransferase</keyword>
<dbReference type="Gene3D" id="2.160.10.10">
    <property type="entry name" value="Hexapeptide repeat proteins"/>
    <property type="match status" value="1"/>
</dbReference>